<keyword evidence="6" id="KW-0472">Membrane</keyword>
<evidence type="ECO:0000259" key="7">
    <source>
        <dbReference type="Pfam" id="PF04542"/>
    </source>
</evidence>
<keyword evidence="1" id="KW-0805">Transcription regulation</keyword>
<feature type="region of interest" description="Disordered" evidence="5">
    <location>
        <begin position="244"/>
        <end position="378"/>
    </location>
</feature>
<proteinExistence type="predicted"/>
<evidence type="ECO:0000256" key="6">
    <source>
        <dbReference type="SAM" id="Phobius"/>
    </source>
</evidence>
<dbReference type="InterPro" id="IPR039425">
    <property type="entry name" value="RNA_pol_sigma-70-like"/>
</dbReference>
<feature type="region of interest" description="Disordered" evidence="5">
    <location>
        <begin position="157"/>
        <end position="180"/>
    </location>
</feature>
<name>A0ABU7LGB0_9NOCA</name>
<feature type="compositionally biased region" description="Low complexity" evidence="5">
    <location>
        <begin position="267"/>
        <end position="306"/>
    </location>
</feature>
<dbReference type="InterPro" id="IPR007627">
    <property type="entry name" value="RNA_pol_sigma70_r2"/>
</dbReference>
<dbReference type="Gene3D" id="1.10.1740.10">
    <property type="match status" value="1"/>
</dbReference>
<keyword evidence="9" id="KW-1185">Reference proteome</keyword>
<dbReference type="Proteomes" id="UP001336020">
    <property type="component" value="Unassembled WGS sequence"/>
</dbReference>
<gene>
    <name evidence="8" type="ORF">Q7514_23970</name>
</gene>
<dbReference type="EMBL" id="JAUTXY010000013">
    <property type="protein sequence ID" value="MEE2060586.1"/>
    <property type="molecule type" value="Genomic_DNA"/>
</dbReference>
<sequence length="378" mass="39609">MSRHSGGTDRSLVSALRAKVGDAAADVYDLHAERLYGYVRGFLDPSTASDVVHDAVWIAIERIRTLRDPDMFRPWLYAIARSECVRASSGSALGYVPAGPEADVDSETTVLAPVHALDPTDLEAVDLTVRHGFTDRQVAAIIGRGFDVAAALEHASAASTDPAGQLDRLPTAPPPPYLRNRVLTAPPSAAERTAMGRRIDPVDRTGFPAPGRPRRAIVAWGASAAGVAALVAVAVFAFVDRAPAEQSVPSPSGATLRVDFGDYPEGTTAPVTTRPTTASPETSTSTVVPAPVTTTEVTDAATETSSPQTSIDPSPTTESSPTTTETGWTSRRDRSRNNDSDDESDRSETDGSTGGGSTNTAPPVFTFEPGVPSGLSEE</sequence>
<dbReference type="InterPro" id="IPR013325">
    <property type="entry name" value="RNA_pol_sigma_r2"/>
</dbReference>
<evidence type="ECO:0000313" key="8">
    <source>
        <dbReference type="EMBL" id="MEE2060586.1"/>
    </source>
</evidence>
<accession>A0ABU7LGB0</accession>
<keyword evidence="2" id="KW-0731">Sigma factor</keyword>
<comment type="caution">
    <text evidence="8">The sequence shown here is derived from an EMBL/GenBank/DDBJ whole genome shotgun (WGS) entry which is preliminary data.</text>
</comment>
<evidence type="ECO:0000256" key="5">
    <source>
        <dbReference type="SAM" id="MobiDB-lite"/>
    </source>
</evidence>
<feature type="compositionally biased region" description="Basic and acidic residues" evidence="5">
    <location>
        <begin position="330"/>
        <end position="339"/>
    </location>
</feature>
<dbReference type="PANTHER" id="PTHR43133:SF8">
    <property type="entry name" value="RNA POLYMERASE SIGMA FACTOR HI_1459-RELATED"/>
    <property type="match status" value="1"/>
</dbReference>
<reference evidence="8 9" key="1">
    <citation type="submission" date="2023-07" db="EMBL/GenBank/DDBJ databases">
        <authorList>
            <person name="Girao M."/>
            <person name="Carvalho M.F."/>
        </authorList>
    </citation>
    <scope>NUCLEOTIDE SEQUENCE [LARGE SCALE GENOMIC DNA]</scope>
    <source>
        <strain evidence="8 9">YIM65754</strain>
    </source>
</reference>
<keyword evidence="6" id="KW-0812">Transmembrane</keyword>
<evidence type="ECO:0000256" key="1">
    <source>
        <dbReference type="ARBA" id="ARBA00023015"/>
    </source>
</evidence>
<evidence type="ECO:0000256" key="4">
    <source>
        <dbReference type="ARBA" id="ARBA00023163"/>
    </source>
</evidence>
<keyword evidence="3" id="KW-0238">DNA-binding</keyword>
<dbReference type="PANTHER" id="PTHR43133">
    <property type="entry name" value="RNA POLYMERASE ECF-TYPE SIGMA FACTO"/>
    <property type="match status" value="1"/>
</dbReference>
<keyword evidence="6" id="KW-1133">Transmembrane helix</keyword>
<feature type="compositionally biased region" description="Low complexity" evidence="5">
    <location>
        <begin position="313"/>
        <end position="326"/>
    </location>
</feature>
<evidence type="ECO:0000313" key="9">
    <source>
        <dbReference type="Proteomes" id="UP001336020"/>
    </source>
</evidence>
<organism evidence="8 9">
    <name type="scientific">Rhodococcus artemisiae</name>
    <dbReference type="NCBI Taxonomy" id="714159"/>
    <lineage>
        <taxon>Bacteria</taxon>
        <taxon>Bacillati</taxon>
        <taxon>Actinomycetota</taxon>
        <taxon>Actinomycetes</taxon>
        <taxon>Mycobacteriales</taxon>
        <taxon>Nocardiaceae</taxon>
        <taxon>Rhodococcus</taxon>
    </lineage>
</organism>
<feature type="domain" description="RNA polymerase sigma-70 region 2" evidence="7">
    <location>
        <begin position="28"/>
        <end position="87"/>
    </location>
</feature>
<protein>
    <submittedName>
        <fullName evidence="8">Sigma-70 family RNA polymerase sigma factor</fullName>
    </submittedName>
</protein>
<evidence type="ECO:0000256" key="2">
    <source>
        <dbReference type="ARBA" id="ARBA00023082"/>
    </source>
</evidence>
<dbReference type="RefSeq" id="WP_330135762.1">
    <property type="nucleotide sequence ID" value="NZ_JAUTXY010000013.1"/>
</dbReference>
<feature type="transmembrane region" description="Helical" evidence="6">
    <location>
        <begin position="217"/>
        <end position="239"/>
    </location>
</feature>
<keyword evidence="4" id="KW-0804">Transcription</keyword>
<evidence type="ECO:0000256" key="3">
    <source>
        <dbReference type="ARBA" id="ARBA00023125"/>
    </source>
</evidence>
<dbReference type="SUPFAM" id="SSF88946">
    <property type="entry name" value="Sigma2 domain of RNA polymerase sigma factors"/>
    <property type="match status" value="1"/>
</dbReference>
<dbReference type="Pfam" id="PF04542">
    <property type="entry name" value="Sigma70_r2"/>
    <property type="match status" value="1"/>
</dbReference>